<dbReference type="RefSeq" id="WP_210758962.1">
    <property type="nucleotide sequence ID" value="NZ_CP060139.1"/>
</dbReference>
<dbReference type="EMBL" id="CP060139">
    <property type="protein sequence ID" value="QNR24435.1"/>
    <property type="molecule type" value="Genomic_DNA"/>
</dbReference>
<dbReference type="AlphaFoldDB" id="A0A7H0VFD7"/>
<evidence type="ECO:0000259" key="15">
    <source>
        <dbReference type="Pfam" id="PF00905"/>
    </source>
</evidence>
<dbReference type="GO" id="GO:0008658">
    <property type="term" value="F:penicillin binding"/>
    <property type="evidence" value="ECO:0007669"/>
    <property type="project" value="InterPro"/>
</dbReference>
<dbReference type="GO" id="GO:0005886">
    <property type="term" value="C:plasma membrane"/>
    <property type="evidence" value="ECO:0007669"/>
    <property type="project" value="UniProtKB-SubCell"/>
</dbReference>
<evidence type="ECO:0000256" key="7">
    <source>
        <dbReference type="ARBA" id="ARBA00022692"/>
    </source>
</evidence>
<dbReference type="NCBIfam" id="TIGR03423">
    <property type="entry name" value="pbp2_mrdA"/>
    <property type="match status" value="1"/>
</dbReference>
<dbReference type="InterPro" id="IPR001460">
    <property type="entry name" value="PCN-bd_Tpept"/>
</dbReference>
<dbReference type="InterPro" id="IPR017790">
    <property type="entry name" value="Penicillin-binding_protein_2"/>
</dbReference>
<keyword evidence="7 14" id="KW-0812">Transmembrane</keyword>
<organism evidence="17 18">
    <name type="scientific">Croceimicrobium hydrocarbonivorans</name>
    <dbReference type="NCBI Taxonomy" id="2761580"/>
    <lineage>
        <taxon>Bacteria</taxon>
        <taxon>Pseudomonadati</taxon>
        <taxon>Bacteroidota</taxon>
        <taxon>Flavobacteriia</taxon>
        <taxon>Flavobacteriales</taxon>
        <taxon>Owenweeksiaceae</taxon>
        <taxon>Croceimicrobium</taxon>
    </lineage>
</organism>
<dbReference type="Gene3D" id="3.30.1390.30">
    <property type="entry name" value="Penicillin-binding protein 2a, domain 3"/>
    <property type="match status" value="1"/>
</dbReference>
<keyword evidence="8 17" id="KW-0378">Hydrolase</keyword>
<dbReference type="Pfam" id="PF00905">
    <property type="entry name" value="Transpeptidase"/>
    <property type="match status" value="1"/>
</dbReference>
<accession>A0A7H0VFD7</accession>
<dbReference type="GO" id="GO:0009002">
    <property type="term" value="F:serine-type D-Ala-D-Ala carboxypeptidase activity"/>
    <property type="evidence" value="ECO:0007669"/>
    <property type="project" value="UniProtKB-EC"/>
</dbReference>
<evidence type="ECO:0000256" key="1">
    <source>
        <dbReference type="ARBA" id="ARBA00004167"/>
    </source>
</evidence>
<keyword evidence="12 14" id="KW-0472">Membrane</keyword>
<evidence type="ECO:0000256" key="9">
    <source>
        <dbReference type="ARBA" id="ARBA00022960"/>
    </source>
</evidence>
<evidence type="ECO:0000256" key="11">
    <source>
        <dbReference type="ARBA" id="ARBA00022989"/>
    </source>
</evidence>
<feature type="domain" description="Penicillin-binding protein dimerisation" evidence="16">
    <location>
        <begin position="46"/>
        <end position="209"/>
    </location>
</feature>
<dbReference type="GO" id="GO:0009252">
    <property type="term" value="P:peptidoglycan biosynthetic process"/>
    <property type="evidence" value="ECO:0007669"/>
    <property type="project" value="UniProtKB-KW"/>
</dbReference>
<dbReference type="InterPro" id="IPR012338">
    <property type="entry name" value="Beta-lactam/transpept-like"/>
</dbReference>
<dbReference type="GO" id="GO:0008360">
    <property type="term" value="P:regulation of cell shape"/>
    <property type="evidence" value="ECO:0007669"/>
    <property type="project" value="UniProtKB-KW"/>
</dbReference>
<evidence type="ECO:0000256" key="13">
    <source>
        <dbReference type="ARBA" id="ARBA00023316"/>
    </source>
</evidence>
<sequence>MQRKYLFYFFFIAIALVFAGRLFYIQVLQEEYKLSALNNVVRIEKVYPGRGLIYDRNQKLLVGNQSAYDLMVVPAQVQVKDTLAFCRLVGLSKEEYRNRMLAAKRYSYLKPSIFVKQISKEDFALIQEQLHLFPGFYPQKRILRDYMTLAGANVLGFIGEANERYIQDHPEYQLGDLIGKTGIEKSYEDVLKGKIGVNYRLKDVHNRVMGPYQNGDFDTLPEPGLDVQSTIDIVIQAYGEKLMQGKRGSIVAIEPSSGEILALVTSPSYKPDLMVGRQRSVNYNRLYRDSISLPLFDRGLLAEYPPGSPFKVINALIGLQEGTLTPSTSYTCHHGFHYGRLHVACHCGTNYPIALRTGISKSCNNYFCQVFKNIIEKYPTAQEGMNVWSNHVKSFNIGQFLNNDLPTGRKGLVPDADYYDRAFGYKGWKAVSTISLAIGQGEMLLTPIQMANMTAAIANRGYYYTPHIIKSIGGKPIDNKQYTEKKQTTIDSIHFPVVIEGMFDVFESGTARGARMESIQMCGKTGTAENPHGQDHSIFVAFAPKDNPKIAISIIVENGYWGSRWAAPIASLIIEKYLTGEISRPEMEKRMLAGDLSEEYAKQLIEKYGLEVMDTTANASR</sequence>
<keyword evidence="4" id="KW-0997">Cell inner membrane</keyword>
<gene>
    <name evidence="17" type="primary">mrdA</name>
    <name evidence="17" type="ORF">H4K34_00930</name>
</gene>
<evidence type="ECO:0000313" key="17">
    <source>
        <dbReference type="EMBL" id="QNR24435.1"/>
    </source>
</evidence>
<evidence type="ECO:0000259" key="16">
    <source>
        <dbReference type="Pfam" id="PF03717"/>
    </source>
</evidence>
<keyword evidence="9" id="KW-0133">Cell shape</keyword>
<evidence type="ECO:0000256" key="4">
    <source>
        <dbReference type="ARBA" id="ARBA00022519"/>
    </source>
</evidence>
<comment type="subcellular location">
    <subcellularLocation>
        <location evidence="2">Cell membrane</location>
    </subcellularLocation>
    <subcellularLocation>
        <location evidence="1">Membrane</location>
        <topology evidence="1">Single-pass membrane protein</topology>
    </subcellularLocation>
</comment>
<evidence type="ECO:0000256" key="2">
    <source>
        <dbReference type="ARBA" id="ARBA00004236"/>
    </source>
</evidence>
<feature type="domain" description="Penicillin-binding protein transpeptidase" evidence="15">
    <location>
        <begin position="248"/>
        <end position="574"/>
    </location>
</feature>
<dbReference type="PANTHER" id="PTHR30627:SF2">
    <property type="entry name" value="PEPTIDOGLYCAN D,D-TRANSPEPTIDASE MRDA"/>
    <property type="match status" value="1"/>
</dbReference>
<dbReference type="EC" id="3.4.16.4" evidence="17"/>
<keyword evidence="11 14" id="KW-1133">Transmembrane helix</keyword>
<dbReference type="GO" id="GO:0071972">
    <property type="term" value="F:peptidoglycan L,D-transpeptidase activity"/>
    <property type="evidence" value="ECO:0007669"/>
    <property type="project" value="TreeGrafter"/>
</dbReference>
<dbReference type="Pfam" id="PF03717">
    <property type="entry name" value="PBP_dimer"/>
    <property type="match status" value="1"/>
</dbReference>
<dbReference type="SUPFAM" id="SSF56519">
    <property type="entry name" value="Penicillin binding protein dimerisation domain"/>
    <property type="match status" value="1"/>
</dbReference>
<evidence type="ECO:0000313" key="18">
    <source>
        <dbReference type="Proteomes" id="UP000516305"/>
    </source>
</evidence>
<keyword evidence="13" id="KW-0961">Cell wall biogenesis/degradation</keyword>
<proteinExistence type="predicted"/>
<keyword evidence="18" id="KW-1185">Reference proteome</keyword>
<dbReference type="Gene3D" id="3.40.710.10">
    <property type="entry name" value="DD-peptidase/beta-lactamase superfamily"/>
    <property type="match status" value="1"/>
</dbReference>
<dbReference type="GO" id="GO:0071555">
    <property type="term" value="P:cell wall organization"/>
    <property type="evidence" value="ECO:0007669"/>
    <property type="project" value="UniProtKB-KW"/>
</dbReference>
<protein>
    <submittedName>
        <fullName evidence="17">Penicillin-binding protein 2</fullName>
        <ecNumber evidence="17">3.4.16.4</ecNumber>
    </submittedName>
</protein>
<keyword evidence="10" id="KW-0573">Peptidoglycan synthesis</keyword>
<evidence type="ECO:0000256" key="5">
    <source>
        <dbReference type="ARBA" id="ARBA00022645"/>
    </source>
</evidence>
<dbReference type="SUPFAM" id="SSF56601">
    <property type="entry name" value="beta-lactamase/transpeptidase-like"/>
    <property type="match status" value="1"/>
</dbReference>
<evidence type="ECO:0000256" key="12">
    <source>
        <dbReference type="ARBA" id="ARBA00023136"/>
    </source>
</evidence>
<dbReference type="Proteomes" id="UP000516305">
    <property type="component" value="Chromosome"/>
</dbReference>
<feature type="transmembrane region" description="Helical" evidence="14">
    <location>
        <begin position="5"/>
        <end position="24"/>
    </location>
</feature>
<dbReference type="Gene3D" id="3.90.1310.10">
    <property type="entry name" value="Penicillin-binding protein 2a (Domain 2)"/>
    <property type="match status" value="1"/>
</dbReference>
<evidence type="ECO:0000256" key="8">
    <source>
        <dbReference type="ARBA" id="ARBA00022801"/>
    </source>
</evidence>
<dbReference type="KEGG" id="chyd:H4K34_00930"/>
<dbReference type="InterPro" id="IPR036138">
    <property type="entry name" value="PBP_dimer_sf"/>
</dbReference>
<dbReference type="FunFam" id="3.40.710.10:FF:000024">
    <property type="entry name" value="Penicillin-binding protein 2"/>
    <property type="match status" value="1"/>
</dbReference>
<evidence type="ECO:0000256" key="14">
    <source>
        <dbReference type="SAM" id="Phobius"/>
    </source>
</evidence>
<keyword evidence="5 17" id="KW-0121">Carboxypeptidase</keyword>
<keyword evidence="6" id="KW-0645">Protease</keyword>
<dbReference type="InterPro" id="IPR005311">
    <property type="entry name" value="PBP_dimer"/>
</dbReference>
<evidence type="ECO:0000256" key="10">
    <source>
        <dbReference type="ARBA" id="ARBA00022984"/>
    </source>
</evidence>
<reference evidence="17 18" key="1">
    <citation type="submission" date="2020-08" db="EMBL/GenBank/DDBJ databases">
        <title>Croceimicrobium hydrocarbonivorans gen. nov., sp. nov., a novel marine bacterium isolated from a bacterial consortium that degrades polyethylene terephthalate.</title>
        <authorList>
            <person name="Liu R."/>
        </authorList>
    </citation>
    <scope>NUCLEOTIDE SEQUENCE [LARGE SCALE GENOMIC DNA]</scope>
    <source>
        <strain evidence="17 18">A20-9</strain>
    </source>
</reference>
<name>A0A7H0VFD7_9FLAO</name>
<dbReference type="PANTHER" id="PTHR30627">
    <property type="entry name" value="PEPTIDOGLYCAN D,D-TRANSPEPTIDASE"/>
    <property type="match status" value="1"/>
</dbReference>
<dbReference type="GO" id="GO:0006508">
    <property type="term" value="P:proteolysis"/>
    <property type="evidence" value="ECO:0007669"/>
    <property type="project" value="UniProtKB-KW"/>
</dbReference>
<dbReference type="InterPro" id="IPR050515">
    <property type="entry name" value="Beta-lactam/transpept"/>
</dbReference>
<keyword evidence="3" id="KW-1003">Cell membrane</keyword>
<evidence type="ECO:0000256" key="6">
    <source>
        <dbReference type="ARBA" id="ARBA00022670"/>
    </source>
</evidence>
<evidence type="ECO:0000256" key="3">
    <source>
        <dbReference type="ARBA" id="ARBA00022475"/>
    </source>
</evidence>